<dbReference type="GeneID" id="19401214"/>
<protein>
    <recommendedName>
        <fullName evidence="2">Clr5 domain-containing protein</fullName>
    </recommendedName>
</protein>
<evidence type="ECO:0000259" key="2">
    <source>
        <dbReference type="Pfam" id="PF14420"/>
    </source>
</evidence>
<feature type="compositionally biased region" description="Polar residues" evidence="1">
    <location>
        <begin position="693"/>
        <end position="729"/>
    </location>
</feature>
<organism evidence="3 4">
    <name type="scientific">Exserohilum turcicum (strain 28A)</name>
    <name type="common">Northern leaf blight fungus</name>
    <name type="synonym">Setosphaeria turcica</name>
    <dbReference type="NCBI Taxonomy" id="671987"/>
    <lineage>
        <taxon>Eukaryota</taxon>
        <taxon>Fungi</taxon>
        <taxon>Dikarya</taxon>
        <taxon>Ascomycota</taxon>
        <taxon>Pezizomycotina</taxon>
        <taxon>Dothideomycetes</taxon>
        <taxon>Pleosporomycetidae</taxon>
        <taxon>Pleosporales</taxon>
        <taxon>Pleosporineae</taxon>
        <taxon>Pleosporaceae</taxon>
        <taxon>Exserohilum</taxon>
    </lineage>
</organism>
<keyword evidence="4" id="KW-1185">Reference proteome</keyword>
<reference evidence="3 4" key="1">
    <citation type="journal article" date="2012" name="PLoS Pathog.">
        <title>Diverse lifestyles and strategies of plant pathogenesis encoded in the genomes of eighteen Dothideomycetes fungi.</title>
        <authorList>
            <person name="Ohm R.A."/>
            <person name="Feau N."/>
            <person name="Henrissat B."/>
            <person name="Schoch C.L."/>
            <person name="Horwitz B.A."/>
            <person name="Barry K.W."/>
            <person name="Condon B.J."/>
            <person name="Copeland A.C."/>
            <person name="Dhillon B."/>
            <person name="Glaser F."/>
            <person name="Hesse C.N."/>
            <person name="Kosti I."/>
            <person name="LaButti K."/>
            <person name="Lindquist E.A."/>
            <person name="Lucas S."/>
            <person name="Salamov A.A."/>
            <person name="Bradshaw R.E."/>
            <person name="Ciuffetti L."/>
            <person name="Hamelin R.C."/>
            <person name="Kema G.H.J."/>
            <person name="Lawrence C."/>
            <person name="Scott J.A."/>
            <person name="Spatafora J.W."/>
            <person name="Turgeon B.G."/>
            <person name="de Wit P.J.G.M."/>
            <person name="Zhong S."/>
            <person name="Goodwin S.B."/>
            <person name="Grigoriev I.V."/>
        </authorList>
    </citation>
    <scope>NUCLEOTIDE SEQUENCE [LARGE SCALE GENOMIC DNA]</scope>
    <source>
        <strain evidence="4">28A</strain>
    </source>
</reference>
<dbReference type="SUPFAM" id="SSF48403">
    <property type="entry name" value="Ankyrin repeat"/>
    <property type="match status" value="1"/>
</dbReference>
<dbReference type="eggNOG" id="ENOG502RS20">
    <property type="taxonomic scope" value="Eukaryota"/>
</dbReference>
<dbReference type="Gene3D" id="1.25.40.20">
    <property type="entry name" value="Ankyrin repeat-containing domain"/>
    <property type="match status" value="1"/>
</dbReference>
<feature type="domain" description="Clr5" evidence="2">
    <location>
        <begin position="1"/>
        <end position="52"/>
    </location>
</feature>
<name>R0K0D7_EXST2</name>
<dbReference type="SMART" id="SM00248">
    <property type="entry name" value="ANK"/>
    <property type="match status" value="4"/>
</dbReference>
<dbReference type="PANTHER" id="PTHR38788:SF3">
    <property type="entry name" value="CLR5 DOMAIN-CONTAINING PROTEIN"/>
    <property type="match status" value="1"/>
</dbReference>
<feature type="region of interest" description="Disordered" evidence="1">
    <location>
        <begin position="693"/>
        <end position="745"/>
    </location>
</feature>
<dbReference type="Pfam" id="PF14420">
    <property type="entry name" value="Clr5"/>
    <property type="match status" value="1"/>
</dbReference>
<dbReference type="HOGENOM" id="CLU_370122_0_0_1"/>
<proteinExistence type="predicted"/>
<dbReference type="STRING" id="671987.R0K0D7"/>
<reference evidence="3 4" key="2">
    <citation type="journal article" date="2013" name="PLoS Genet.">
        <title>Comparative genome structure, secondary metabolite, and effector coding capacity across Cochliobolus pathogens.</title>
        <authorList>
            <person name="Condon B.J."/>
            <person name="Leng Y."/>
            <person name="Wu D."/>
            <person name="Bushley K.E."/>
            <person name="Ohm R.A."/>
            <person name="Otillar R."/>
            <person name="Martin J."/>
            <person name="Schackwitz W."/>
            <person name="Grimwood J."/>
            <person name="MohdZainudin N."/>
            <person name="Xue C."/>
            <person name="Wang R."/>
            <person name="Manning V.A."/>
            <person name="Dhillon B."/>
            <person name="Tu Z.J."/>
            <person name="Steffenson B.J."/>
            <person name="Salamov A."/>
            <person name="Sun H."/>
            <person name="Lowry S."/>
            <person name="LaButti K."/>
            <person name="Han J."/>
            <person name="Copeland A."/>
            <person name="Lindquist E."/>
            <person name="Barry K."/>
            <person name="Schmutz J."/>
            <person name="Baker S.E."/>
            <person name="Ciuffetti L.M."/>
            <person name="Grigoriev I.V."/>
            <person name="Zhong S."/>
            <person name="Turgeon B.G."/>
        </authorList>
    </citation>
    <scope>NUCLEOTIDE SEQUENCE [LARGE SCALE GENOMIC DNA]</scope>
    <source>
        <strain evidence="4">28A</strain>
    </source>
</reference>
<dbReference type="InterPro" id="IPR036770">
    <property type="entry name" value="Ankyrin_rpt-contain_sf"/>
</dbReference>
<gene>
    <name evidence="3" type="ORF">SETTUDRAFT_172856</name>
</gene>
<dbReference type="AlphaFoldDB" id="R0K0D7"/>
<sequence length="818" mass="91309">MTKDWDLVQDEIKELSFAQKKPLEEVKELMERKYKFYASTRAYRMKLKEWGLMRHKQRSTNKIRHATRHTSKDATVDNAGCETDAIAVDQQTQEDGAKTSDWQLVASQPSLVADGPDEVTEHMFAGLLDQPVDLQISMDTWSTDSTQPSDTVLDMVEAILDYDLERLGKLLVDNIEHINEPIGSTLFGPTGRFFGHPALSQMVILQHAGQTLFDIACGLPCGPVAWMLLTYGAKGSKHPLGSDLALHNAIKNGRVYTVQVLLQPDRSAVNGLPDSKWTPLRQAVFWMQPEVVRVLLRRGATVEDAGPPPVQSGLNSPLQLCLVRRETNYADPSYRTRCHQILKLLLDAGANVHVTSPDPMVQSTFESFIRPWTSRPYWGFEISQEELECFGMFVSRGANLQLPFHGVPCQSATKETFVHQAIWHSSPTFARSLIDNFVPSASGNGMALLQEILGSCPDAKRHPTDTLRDMQVLLTKVVNPNRTGQDLISPLRKCITDCPAVDLVARLRVLLDAGANPEAQDPDGVQLYVLAAETFDEPLLSEVMSILVAKIPGRHVRVVDAMSYQWTGNIFPISTTQTYEQVMSCSRLTGEFAICLQDMVPEHVRAVFHKAYFTIASNYFLDTMTRLARTRMLDAQEKEEITQITLMRETAGVPAYKFEPDLVVALLHMQPSNMMLEVDDHLSTGDEICSSPVSSFDDTPASSMTLDTATPAASSHTPFQFNPNGTSTLDIPRSAPTSPHPSDDFFTKPSEMQFRVECVLKHECAICNDGKLLTKKELEKHDTEHEHTASCTETLCTRRFCVAKRRSTCEDHLFLGNV</sequence>
<accession>R0K0D7</accession>
<dbReference type="PANTHER" id="PTHR38788">
    <property type="entry name" value="CLR5 DOMAIN-CONTAINING PROTEIN"/>
    <property type="match status" value="1"/>
</dbReference>
<evidence type="ECO:0000313" key="4">
    <source>
        <dbReference type="Proteomes" id="UP000016935"/>
    </source>
</evidence>
<dbReference type="EMBL" id="KB908833">
    <property type="protein sequence ID" value="EOA83129.1"/>
    <property type="molecule type" value="Genomic_DNA"/>
</dbReference>
<dbReference type="Proteomes" id="UP000016935">
    <property type="component" value="Unassembled WGS sequence"/>
</dbReference>
<dbReference type="RefSeq" id="XP_008028943.1">
    <property type="nucleotide sequence ID" value="XM_008030752.1"/>
</dbReference>
<evidence type="ECO:0000256" key="1">
    <source>
        <dbReference type="SAM" id="MobiDB-lite"/>
    </source>
</evidence>
<dbReference type="InterPro" id="IPR002110">
    <property type="entry name" value="Ankyrin_rpt"/>
</dbReference>
<dbReference type="OrthoDB" id="194358at2759"/>
<dbReference type="Pfam" id="PF12796">
    <property type="entry name" value="Ank_2"/>
    <property type="match status" value="1"/>
</dbReference>
<evidence type="ECO:0000313" key="3">
    <source>
        <dbReference type="EMBL" id="EOA83129.1"/>
    </source>
</evidence>
<dbReference type="InterPro" id="IPR025676">
    <property type="entry name" value="Clr5_dom"/>
</dbReference>